<feature type="repeat" description="PPR" evidence="3">
    <location>
        <begin position="334"/>
        <end position="368"/>
    </location>
</feature>
<sequence length="899" mass="101039">MLLRTTRLVRIPNRHSCAFQFPFMFSFLSLQSSSNQTTEGTAFHISNLINKPNWEHDKTLKSLASHMTPHLAGKIIGLHSNNVELGFRFFKWICRQSSYCYDFDGRIQLLSVLVSRDLFGVALKAVVLLIKECEDSENGVVKLMGALDGMTELGFRLSYPCYSTLLMCLAKLNMGFVAFLVYRRMVNEGFVLGGIDYRTVINALCKNGLVQAAEMFCCKVLRLGFGLDNHVCTSLVLANCRRDDLGEAFRVFEKMSKEESCRPNSVTYSILIHGLCEAGRLEEAFQLKQEMVQKGCQPSTRTYTVLIKAKCDIGMTDKAMNMLDEMATKACVPNVHTYTILIDRLCREGKIEEANGVFRKMLKHGLCPGIITFNALINGYCKEGWVVSAFQLLSVMEKGNCKPNIRTYNELMEGLCRVSKSYKAFLLLRRVVDNGLLPDRVTYNILVDGFCKEGQLNMAFNIFNSMNSACLEPDGFTFTALIDGLCKLGRLEQANGILGSMVKKGISLDEVTFTALINGHCKIGKAKDVYFLFENMVENRCLTTAHTFNCFLDALNKDYKLNEANAMLGKMMKYGLVPSVVTHTILIEGHCRAGETSHSLKMLERMKQAGCPPNVYTYTIIINGLCNNGRVEEAETILFSMSSFGVSPNHFTYAVLIKAHVKAGRLDRAFQIVSTMVKNGCQPNSHIYSALLSGFVLSNTAIGAGDLSSIGDLDARLLSSEENDNNCLSNHVFRIMDVDHALKIRDEIKKCGVPTEDLYNFLVVGLCKEGRIIEADQLTQDMVKHGLFPDKAISSIIEHYCKTCKYDNCLEFMKLVLDNKFVPSFASYCWVIHGLRNEGRVQEAQRLVSDLVRHTGIEEEVEVTPYIEFLMKEEEDDPNKCLKLIKAIEQVHYKERPIM</sequence>
<comment type="caution">
    <text evidence="4">The sequence shown here is derived from an EMBL/GenBank/DDBJ whole genome shotgun (WGS) entry which is preliminary data.</text>
</comment>
<feature type="repeat" description="PPR" evidence="3">
    <location>
        <begin position="755"/>
        <end position="789"/>
    </location>
</feature>
<feature type="repeat" description="PPR" evidence="3">
    <location>
        <begin position="544"/>
        <end position="578"/>
    </location>
</feature>
<feature type="repeat" description="PPR" evidence="3">
    <location>
        <begin position="264"/>
        <end position="298"/>
    </location>
</feature>
<dbReference type="AlphaFoldDB" id="A0AA38ZY38"/>
<name>A0AA38ZY38_VITRO</name>
<dbReference type="EMBL" id="JARBHA010000007">
    <property type="protein sequence ID" value="KAJ9697455.1"/>
    <property type="molecule type" value="Genomic_DNA"/>
</dbReference>
<dbReference type="GO" id="GO:0009507">
    <property type="term" value="C:chloroplast"/>
    <property type="evidence" value="ECO:0007669"/>
    <property type="project" value="TreeGrafter"/>
</dbReference>
<evidence type="ECO:0000256" key="2">
    <source>
        <dbReference type="ARBA" id="ARBA00022737"/>
    </source>
</evidence>
<accession>A0AA38ZY38</accession>
<dbReference type="Proteomes" id="UP001168098">
    <property type="component" value="Unassembled WGS sequence"/>
</dbReference>
<dbReference type="GO" id="GO:0010019">
    <property type="term" value="P:chloroplast-nucleus signaling pathway"/>
    <property type="evidence" value="ECO:0007669"/>
    <property type="project" value="TreeGrafter"/>
</dbReference>
<feature type="repeat" description="PPR" evidence="3">
    <location>
        <begin position="439"/>
        <end position="473"/>
    </location>
</feature>
<dbReference type="Pfam" id="PF13812">
    <property type="entry name" value="PPR_3"/>
    <property type="match status" value="1"/>
</dbReference>
<dbReference type="Gene3D" id="1.25.40.10">
    <property type="entry name" value="Tetratricopeptide repeat domain"/>
    <property type="match status" value="9"/>
</dbReference>
<keyword evidence="5" id="KW-1185">Reference proteome</keyword>
<feature type="repeat" description="PPR" evidence="3">
    <location>
        <begin position="579"/>
        <end position="613"/>
    </location>
</feature>
<dbReference type="InterPro" id="IPR011990">
    <property type="entry name" value="TPR-like_helical_dom_sf"/>
</dbReference>
<dbReference type="GO" id="GO:0031930">
    <property type="term" value="P:mitochondria-nucleus signaling pathway"/>
    <property type="evidence" value="ECO:0007669"/>
    <property type="project" value="TreeGrafter"/>
</dbReference>
<evidence type="ECO:0008006" key="6">
    <source>
        <dbReference type="Google" id="ProtNLM"/>
    </source>
</evidence>
<dbReference type="PROSITE" id="PS51375">
    <property type="entry name" value="PPR"/>
    <property type="match status" value="13"/>
</dbReference>
<comment type="similarity">
    <text evidence="1">Belongs to the PPR family. P subfamily.</text>
</comment>
<dbReference type="InterPro" id="IPR002885">
    <property type="entry name" value="PPR_rpt"/>
</dbReference>
<feature type="repeat" description="PPR" evidence="3">
    <location>
        <begin position="649"/>
        <end position="683"/>
    </location>
</feature>
<evidence type="ECO:0000256" key="1">
    <source>
        <dbReference type="ARBA" id="ARBA00007626"/>
    </source>
</evidence>
<feature type="repeat" description="PPR" evidence="3">
    <location>
        <begin position="474"/>
        <end position="508"/>
    </location>
</feature>
<evidence type="ECO:0000313" key="5">
    <source>
        <dbReference type="Proteomes" id="UP001168098"/>
    </source>
</evidence>
<dbReference type="Pfam" id="PF01535">
    <property type="entry name" value="PPR"/>
    <property type="match status" value="4"/>
</dbReference>
<protein>
    <recommendedName>
        <fullName evidence="6">Pentatricopeptide repeat-containing protein</fullName>
    </recommendedName>
</protein>
<dbReference type="PANTHER" id="PTHR47936:SF1">
    <property type="entry name" value="PENTATRICOPEPTIDE REPEAT-CONTAINING PROTEIN GUN1, CHLOROPLASTIC"/>
    <property type="match status" value="1"/>
</dbReference>
<dbReference type="Pfam" id="PF13041">
    <property type="entry name" value="PPR_2"/>
    <property type="match status" value="4"/>
</dbReference>
<feature type="repeat" description="PPR" evidence="3">
    <location>
        <begin position="404"/>
        <end position="438"/>
    </location>
</feature>
<proteinExistence type="inferred from homology"/>
<feature type="repeat" description="PPR" evidence="3">
    <location>
        <begin position="369"/>
        <end position="403"/>
    </location>
</feature>
<evidence type="ECO:0000256" key="3">
    <source>
        <dbReference type="PROSITE-ProRule" id="PRU00708"/>
    </source>
</evidence>
<feature type="repeat" description="PPR" evidence="3">
    <location>
        <begin position="509"/>
        <end position="543"/>
    </location>
</feature>
<reference evidence="4 5" key="1">
    <citation type="journal article" date="2023" name="BMC Biotechnol.">
        <title>Vitis rotundifolia cv Carlos genome sequencing.</title>
        <authorList>
            <person name="Huff M."/>
            <person name="Hulse-Kemp A."/>
            <person name="Scheffler B."/>
            <person name="Youngblood R."/>
            <person name="Simpson S."/>
            <person name="Babiker E."/>
            <person name="Staton M."/>
        </authorList>
    </citation>
    <scope>NUCLEOTIDE SEQUENCE [LARGE SCALE GENOMIC DNA]</scope>
    <source>
        <tissue evidence="4">Leaf</tissue>
    </source>
</reference>
<feature type="repeat" description="PPR" evidence="3">
    <location>
        <begin position="614"/>
        <end position="648"/>
    </location>
</feature>
<feature type="repeat" description="PPR" evidence="3">
    <location>
        <begin position="299"/>
        <end position="333"/>
    </location>
</feature>
<organism evidence="4 5">
    <name type="scientific">Vitis rotundifolia</name>
    <name type="common">Muscadine grape</name>
    <dbReference type="NCBI Taxonomy" id="103349"/>
    <lineage>
        <taxon>Eukaryota</taxon>
        <taxon>Viridiplantae</taxon>
        <taxon>Streptophyta</taxon>
        <taxon>Embryophyta</taxon>
        <taxon>Tracheophyta</taxon>
        <taxon>Spermatophyta</taxon>
        <taxon>Magnoliopsida</taxon>
        <taxon>eudicotyledons</taxon>
        <taxon>Gunneridae</taxon>
        <taxon>Pentapetalae</taxon>
        <taxon>rosids</taxon>
        <taxon>Vitales</taxon>
        <taxon>Vitaceae</taxon>
        <taxon>Viteae</taxon>
        <taxon>Vitis</taxon>
    </lineage>
</organism>
<dbReference type="NCBIfam" id="TIGR00756">
    <property type="entry name" value="PPR"/>
    <property type="match status" value="13"/>
</dbReference>
<dbReference type="Pfam" id="PF12854">
    <property type="entry name" value="PPR_1"/>
    <property type="match status" value="3"/>
</dbReference>
<gene>
    <name evidence="4" type="ORF">PVL29_009326</name>
</gene>
<keyword evidence="2" id="KW-0677">Repeat</keyword>
<dbReference type="PANTHER" id="PTHR47936">
    <property type="entry name" value="PPR_LONG DOMAIN-CONTAINING PROTEIN"/>
    <property type="match status" value="1"/>
</dbReference>
<evidence type="ECO:0000313" key="4">
    <source>
        <dbReference type="EMBL" id="KAJ9697455.1"/>
    </source>
</evidence>